<keyword evidence="2" id="KW-1185">Reference proteome</keyword>
<protein>
    <submittedName>
        <fullName evidence="1">Uncharacterized protein</fullName>
    </submittedName>
</protein>
<organism evidence="1 2">
    <name type="scientific">Dysosmobacter segnis</name>
    <dbReference type="NCBI Taxonomy" id="2763042"/>
    <lineage>
        <taxon>Bacteria</taxon>
        <taxon>Bacillati</taxon>
        <taxon>Bacillota</taxon>
        <taxon>Clostridia</taxon>
        <taxon>Eubacteriales</taxon>
        <taxon>Oscillospiraceae</taxon>
        <taxon>Dysosmobacter</taxon>
    </lineage>
</organism>
<comment type="caution">
    <text evidence="1">The sequence shown here is derived from an EMBL/GenBank/DDBJ whole genome shotgun (WGS) entry which is preliminary data.</text>
</comment>
<dbReference type="AlphaFoldDB" id="A0A923MMD7"/>
<sequence length="78" mass="8613">MFVERFDALTNIAELSNSQLGREISMNPSRIGRLRSGARPLPKHHEFLPGMCAYLAAHLPCGNDPVRNRTAGQNCPIP</sequence>
<evidence type="ECO:0000313" key="1">
    <source>
        <dbReference type="EMBL" id="MBC5771854.1"/>
    </source>
</evidence>
<evidence type="ECO:0000313" key="2">
    <source>
        <dbReference type="Proteomes" id="UP000620327"/>
    </source>
</evidence>
<accession>A0A923MMD7</accession>
<dbReference type="RefSeq" id="WP_187016043.1">
    <property type="nucleotide sequence ID" value="NZ_JACOQI010000023.1"/>
</dbReference>
<gene>
    <name evidence="1" type="ORF">H8Z83_16290</name>
</gene>
<name>A0A923MMD7_9FIRM</name>
<reference evidence="1" key="1">
    <citation type="submission" date="2020-08" db="EMBL/GenBank/DDBJ databases">
        <title>Genome public.</title>
        <authorList>
            <person name="Liu C."/>
            <person name="Sun Q."/>
        </authorList>
    </citation>
    <scope>NUCLEOTIDE SEQUENCE</scope>
    <source>
        <strain evidence="1">BX15</strain>
    </source>
</reference>
<dbReference type="Proteomes" id="UP000620327">
    <property type="component" value="Unassembled WGS sequence"/>
</dbReference>
<proteinExistence type="predicted"/>
<dbReference type="EMBL" id="JACOQI010000023">
    <property type="protein sequence ID" value="MBC5771854.1"/>
    <property type="molecule type" value="Genomic_DNA"/>
</dbReference>